<evidence type="ECO:0000259" key="2">
    <source>
        <dbReference type="Pfam" id="PF05699"/>
    </source>
</evidence>
<sequence>MSDEEPGPSPAKGARQQQTKDTGSARKQKFREAWLEQPEFKGWLARAPSGDPLRAFCRACGAYISAGSSDLLRHADTAGHKKAAAGLQKQTLLTSMFATGPVDSHGNKVKTAEIKLAAFVAEHNLSLSAINHLGELVHEIFPDSPVAREVQLHRTKCTAIIKNVLAASETEQLSNSLRSSMFSLFVDEGTDISSTKFLCCVVRYFSEEKRDVVTQLLEVIPMDATNCSAEALTAAVENCLSEKKIPLTNILGLACDNASVMVGEHNSLAQKLQHKADRSFVLIRCICHSLHIAASKAAMKLPRYLEDLLRNISNYFSQSSKRQAQLSALQEFLHTEKKKILRPCETRWLVLYACVERVLEEWETLRLLFLQASVEDRIVAAESILNHMNCATEAYFRFMKFVLNFFNRLNALFQSNGNLIGELQAESQRLLRCLLQNFVQPSALERDDVNPMDPRVLLPLEEVYLGEGCNSALKKCAEAGMDAEVRDLRIRCLSFYQTAAVEVKKRLPVSGPFFHEVQFVTPKTALSAEARRKLPALPTLQNRYAHLLPDASRVEEEWRMLPSYFSKDEKLTLEDKPAALFWADLHQMRTFGNKQEFLNIATLAQLILSLPHSNAATERIFSHMADVKTKKRNRLGNENLNSMLVIKSAFAATGRTCLNMTVEHKHLKLHSKQMY</sequence>
<keyword evidence="4" id="KW-1185">Reference proteome</keyword>
<evidence type="ECO:0000313" key="4">
    <source>
        <dbReference type="Proteomes" id="UP000821853"/>
    </source>
</evidence>
<evidence type="ECO:0000256" key="1">
    <source>
        <dbReference type="SAM" id="MobiDB-lite"/>
    </source>
</evidence>
<dbReference type="VEuPathDB" id="VectorBase:HLOH_045789"/>
<gene>
    <name evidence="3" type="ORF">HPB48_026682</name>
</gene>
<dbReference type="InterPro" id="IPR012337">
    <property type="entry name" value="RNaseH-like_sf"/>
</dbReference>
<accession>A0A9J6H1S1</accession>
<feature type="domain" description="HAT C-terminal dimerisation" evidence="2">
    <location>
        <begin position="592"/>
        <end position="648"/>
    </location>
</feature>
<dbReference type="GO" id="GO:0046983">
    <property type="term" value="F:protein dimerization activity"/>
    <property type="evidence" value="ECO:0007669"/>
    <property type="project" value="InterPro"/>
</dbReference>
<evidence type="ECO:0000313" key="3">
    <source>
        <dbReference type="EMBL" id="KAH9384671.1"/>
    </source>
</evidence>
<dbReference type="AlphaFoldDB" id="A0A9J6H1S1"/>
<proteinExistence type="predicted"/>
<dbReference type="SUPFAM" id="SSF53098">
    <property type="entry name" value="Ribonuclease H-like"/>
    <property type="match status" value="1"/>
</dbReference>
<reference evidence="3 4" key="1">
    <citation type="journal article" date="2020" name="Cell">
        <title>Large-Scale Comparative Analyses of Tick Genomes Elucidate Their Genetic Diversity and Vector Capacities.</title>
        <authorList>
            <consortium name="Tick Genome and Microbiome Consortium (TIGMIC)"/>
            <person name="Jia N."/>
            <person name="Wang J."/>
            <person name="Shi W."/>
            <person name="Du L."/>
            <person name="Sun Y."/>
            <person name="Zhan W."/>
            <person name="Jiang J.F."/>
            <person name="Wang Q."/>
            <person name="Zhang B."/>
            <person name="Ji P."/>
            <person name="Bell-Sakyi L."/>
            <person name="Cui X.M."/>
            <person name="Yuan T.T."/>
            <person name="Jiang B.G."/>
            <person name="Yang W.F."/>
            <person name="Lam T.T."/>
            <person name="Chang Q.C."/>
            <person name="Ding S.J."/>
            <person name="Wang X.J."/>
            <person name="Zhu J.G."/>
            <person name="Ruan X.D."/>
            <person name="Zhao L."/>
            <person name="Wei J.T."/>
            <person name="Ye R.Z."/>
            <person name="Que T.C."/>
            <person name="Du C.H."/>
            <person name="Zhou Y.H."/>
            <person name="Cheng J.X."/>
            <person name="Dai P.F."/>
            <person name="Guo W.B."/>
            <person name="Han X.H."/>
            <person name="Huang E.J."/>
            <person name="Li L.F."/>
            <person name="Wei W."/>
            <person name="Gao Y.C."/>
            <person name="Liu J.Z."/>
            <person name="Shao H.Z."/>
            <person name="Wang X."/>
            <person name="Wang C.C."/>
            <person name="Yang T.C."/>
            <person name="Huo Q.B."/>
            <person name="Li W."/>
            <person name="Chen H.Y."/>
            <person name="Chen S.E."/>
            <person name="Zhou L.G."/>
            <person name="Ni X.B."/>
            <person name="Tian J.H."/>
            <person name="Sheng Y."/>
            <person name="Liu T."/>
            <person name="Pan Y.S."/>
            <person name="Xia L.Y."/>
            <person name="Li J."/>
            <person name="Zhao F."/>
            <person name="Cao W.C."/>
        </authorList>
    </citation>
    <scope>NUCLEOTIDE SEQUENCE [LARGE SCALE GENOMIC DNA]</scope>
    <source>
        <strain evidence="3">HaeL-2018</strain>
    </source>
</reference>
<dbReference type="PANTHER" id="PTHR37162">
    <property type="entry name" value="HAT FAMILY DIMERISATION DOMAINCONTAINING PROTEIN-RELATED"/>
    <property type="match status" value="1"/>
</dbReference>
<dbReference type="InterPro" id="IPR008906">
    <property type="entry name" value="HATC_C_dom"/>
</dbReference>
<dbReference type="OMA" id="NCATEAY"/>
<dbReference type="Pfam" id="PF05699">
    <property type="entry name" value="Dimer_Tnp_hAT"/>
    <property type="match status" value="1"/>
</dbReference>
<organism evidence="3 4">
    <name type="scientific">Haemaphysalis longicornis</name>
    <name type="common">Bush tick</name>
    <dbReference type="NCBI Taxonomy" id="44386"/>
    <lineage>
        <taxon>Eukaryota</taxon>
        <taxon>Metazoa</taxon>
        <taxon>Ecdysozoa</taxon>
        <taxon>Arthropoda</taxon>
        <taxon>Chelicerata</taxon>
        <taxon>Arachnida</taxon>
        <taxon>Acari</taxon>
        <taxon>Parasitiformes</taxon>
        <taxon>Ixodida</taxon>
        <taxon>Ixodoidea</taxon>
        <taxon>Ixodidae</taxon>
        <taxon>Haemaphysalinae</taxon>
        <taxon>Haemaphysalis</taxon>
    </lineage>
</organism>
<dbReference type="EMBL" id="JABSTR010002906">
    <property type="protein sequence ID" value="KAH9384671.1"/>
    <property type="molecule type" value="Genomic_DNA"/>
</dbReference>
<comment type="caution">
    <text evidence="3">The sequence shown here is derived from an EMBL/GenBank/DDBJ whole genome shotgun (WGS) entry which is preliminary data.</text>
</comment>
<dbReference type="Proteomes" id="UP000821853">
    <property type="component" value="Unassembled WGS sequence"/>
</dbReference>
<dbReference type="OrthoDB" id="6503833at2759"/>
<protein>
    <recommendedName>
        <fullName evidence="2">HAT C-terminal dimerisation domain-containing protein</fullName>
    </recommendedName>
</protein>
<feature type="region of interest" description="Disordered" evidence="1">
    <location>
        <begin position="1"/>
        <end position="29"/>
    </location>
</feature>
<name>A0A9J6H1S1_HAELO</name>
<dbReference type="PANTHER" id="PTHR37162:SF1">
    <property type="entry name" value="BED-TYPE DOMAIN-CONTAINING PROTEIN"/>
    <property type="match status" value="1"/>
</dbReference>